<dbReference type="PANTHER" id="PTHR43343:SF3">
    <property type="entry name" value="PROTEASE DO-LIKE 8, CHLOROPLASTIC"/>
    <property type="match status" value="1"/>
</dbReference>
<accession>A0A1Y5NWR6</accession>
<dbReference type="AlphaFoldDB" id="A0A1Y5NWR6"/>
<organism evidence="5">
    <name type="scientific">uncultured Mycobacterium sp</name>
    <dbReference type="NCBI Taxonomy" id="171292"/>
    <lineage>
        <taxon>Bacteria</taxon>
        <taxon>Bacillati</taxon>
        <taxon>Actinomycetota</taxon>
        <taxon>Actinomycetes</taxon>
        <taxon>Mycobacteriales</taxon>
        <taxon>Mycobacteriaceae</taxon>
        <taxon>Mycobacterium</taxon>
        <taxon>environmental samples</taxon>
    </lineage>
</organism>
<keyword evidence="3" id="KW-0732">Signal</keyword>
<protein>
    <submittedName>
        <fullName evidence="5">Peptidase S1 and S6 chymotrypsin/Hap</fullName>
    </submittedName>
</protein>
<reference evidence="5" key="1">
    <citation type="submission" date="2016-03" db="EMBL/GenBank/DDBJ databases">
        <authorList>
            <person name="Ploux O."/>
        </authorList>
    </citation>
    <scope>NUCLEOTIDE SEQUENCE</scope>
    <source>
        <strain evidence="5">UC10</strain>
    </source>
</reference>
<dbReference type="SUPFAM" id="SSF50494">
    <property type="entry name" value="Trypsin-like serine proteases"/>
    <property type="match status" value="1"/>
</dbReference>
<dbReference type="SUPFAM" id="SSF50156">
    <property type="entry name" value="PDZ domain-like"/>
    <property type="match status" value="1"/>
</dbReference>
<evidence type="ECO:0000259" key="4">
    <source>
        <dbReference type="PROSITE" id="PS50106"/>
    </source>
</evidence>
<dbReference type="InterPro" id="IPR051201">
    <property type="entry name" value="Chloro_Bact_Ser_Proteases"/>
</dbReference>
<dbReference type="InterPro" id="IPR001478">
    <property type="entry name" value="PDZ"/>
</dbReference>
<name>A0A1Y5NWR6_9MYCO</name>
<dbReference type="Pfam" id="PF13180">
    <property type="entry name" value="PDZ_2"/>
    <property type="match status" value="1"/>
</dbReference>
<feature type="chain" id="PRO_5012350849" evidence="3">
    <location>
        <begin position="34"/>
        <end position="358"/>
    </location>
</feature>
<dbReference type="Gene3D" id="2.30.42.10">
    <property type="match status" value="1"/>
</dbReference>
<keyword evidence="2" id="KW-0378">Hydrolase</keyword>
<dbReference type="EMBL" id="FLQS01000001">
    <property type="protein sequence ID" value="SBS70872.1"/>
    <property type="molecule type" value="Genomic_DNA"/>
</dbReference>
<dbReference type="GO" id="GO:0004252">
    <property type="term" value="F:serine-type endopeptidase activity"/>
    <property type="evidence" value="ECO:0007669"/>
    <property type="project" value="InterPro"/>
</dbReference>
<gene>
    <name evidence="5" type="ORF">MHPYR_10359</name>
</gene>
<dbReference type="InterPro" id="IPR009003">
    <property type="entry name" value="Peptidase_S1_PA"/>
</dbReference>
<dbReference type="PANTHER" id="PTHR43343">
    <property type="entry name" value="PEPTIDASE S12"/>
    <property type="match status" value="1"/>
</dbReference>
<dbReference type="Gene3D" id="2.40.10.120">
    <property type="match status" value="1"/>
</dbReference>
<dbReference type="InterPro" id="IPR036034">
    <property type="entry name" value="PDZ_sf"/>
</dbReference>
<evidence type="ECO:0000313" key="5">
    <source>
        <dbReference type="EMBL" id="SBS70872.1"/>
    </source>
</evidence>
<proteinExistence type="predicted"/>
<evidence type="ECO:0000256" key="3">
    <source>
        <dbReference type="SAM" id="SignalP"/>
    </source>
</evidence>
<dbReference type="SMART" id="SM00228">
    <property type="entry name" value="PDZ"/>
    <property type="match status" value="1"/>
</dbReference>
<sequence length="358" mass="35100">MDAKLPLRRGRRLMILLAALLLVPGLLAGPAHATPAPVGPAPLAPPLDQSAVLGQVTPGLVDINTTLNYQGAVGAGTGIVLDAGGEVLTNNHVIEGATGITATSLANGRTYPVDVIGYDRANDIALVRLRGASDLPVASLGTSSGIAVGDPIAAIGNAGGAGGAPSFSPGNITQLGASVRASDESGGGTRELSDLIRVAADVRPGDSGGPLVNAAGQVIGVNVAATLTYRMGNVRGGEGFAIPIDRALGIANAIRSGGGAGVHMGDTAFIGVGIADAKDGGPAGAVVRQVLPDTPARGIGIASGDVIVAVDGVTINTATDLSNVMDAHHPGDTILLSWVDRAGNPQSASVVLSAGPVG</sequence>
<dbReference type="InterPro" id="IPR001940">
    <property type="entry name" value="Peptidase_S1C"/>
</dbReference>
<feature type="domain" description="PDZ" evidence="4">
    <location>
        <begin position="250"/>
        <end position="319"/>
    </location>
</feature>
<evidence type="ECO:0000256" key="2">
    <source>
        <dbReference type="ARBA" id="ARBA00022801"/>
    </source>
</evidence>
<dbReference type="Pfam" id="PF13365">
    <property type="entry name" value="Trypsin_2"/>
    <property type="match status" value="1"/>
</dbReference>
<dbReference type="PROSITE" id="PS50106">
    <property type="entry name" value="PDZ"/>
    <property type="match status" value="1"/>
</dbReference>
<feature type="signal peptide" evidence="3">
    <location>
        <begin position="1"/>
        <end position="33"/>
    </location>
</feature>
<dbReference type="PRINTS" id="PR00834">
    <property type="entry name" value="PROTEASES2C"/>
</dbReference>
<dbReference type="GO" id="GO:0006508">
    <property type="term" value="P:proteolysis"/>
    <property type="evidence" value="ECO:0007669"/>
    <property type="project" value="UniProtKB-KW"/>
</dbReference>
<evidence type="ECO:0000256" key="1">
    <source>
        <dbReference type="ARBA" id="ARBA00022670"/>
    </source>
</evidence>
<keyword evidence="1" id="KW-0645">Protease</keyword>